<feature type="compositionally biased region" description="Low complexity" evidence="1">
    <location>
        <begin position="64"/>
        <end position="82"/>
    </location>
</feature>
<sequence>ASLRESQLLLQQVANFYSLKTEKIPTGTVALGDWLGCYRPQLPARGGPRAHPDPGTPEAPAPLEPLAARRSASGPARSFSGPLQGGARGGPRSFSRSPSPTPSPARPPDPRGAAALRSDSGRKRRAVSPASS</sequence>
<proteinExistence type="predicted"/>
<dbReference type="Proteomes" id="UP001176941">
    <property type="component" value="Chromosome 13"/>
</dbReference>
<evidence type="ECO:0000256" key="1">
    <source>
        <dbReference type="SAM" id="MobiDB-lite"/>
    </source>
</evidence>
<feature type="non-terminal residue" evidence="2">
    <location>
        <position position="1"/>
    </location>
</feature>
<feature type="compositionally biased region" description="Pro residues" evidence="1">
    <location>
        <begin position="54"/>
        <end position="63"/>
    </location>
</feature>
<feature type="region of interest" description="Disordered" evidence="1">
    <location>
        <begin position="38"/>
        <end position="132"/>
    </location>
</feature>
<organism evidence="2 3">
    <name type="scientific">Rangifer tarandus platyrhynchus</name>
    <name type="common">Svalbard reindeer</name>
    <dbReference type="NCBI Taxonomy" id="3082113"/>
    <lineage>
        <taxon>Eukaryota</taxon>
        <taxon>Metazoa</taxon>
        <taxon>Chordata</taxon>
        <taxon>Craniata</taxon>
        <taxon>Vertebrata</taxon>
        <taxon>Euteleostomi</taxon>
        <taxon>Mammalia</taxon>
        <taxon>Eutheria</taxon>
        <taxon>Laurasiatheria</taxon>
        <taxon>Artiodactyla</taxon>
        <taxon>Ruminantia</taxon>
        <taxon>Pecora</taxon>
        <taxon>Cervidae</taxon>
        <taxon>Odocoileinae</taxon>
        <taxon>Rangifer</taxon>
    </lineage>
</organism>
<evidence type="ECO:0000313" key="3">
    <source>
        <dbReference type="Proteomes" id="UP001176941"/>
    </source>
</evidence>
<gene>
    <name evidence="2" type="ORF">MRATA1EN1_LOCUS5006</name>
</gene>
<protein>
    <submittedName>
        <fullName evidence="2">Uncharacterized protein</fullName>
    </submittedName>
</protein>
<accession>A0ABN8Y8A1</accession>
<keyword evidence="3" id="KW-1185">Reference proteome</keyword>
<dbReference type="EMBL" id="OX459949">
    <property type="protein sequence ID" value="CAI9156044.1"/>
    <property type="molecule type" value="Genomic_DNA"/>
</dbReference>
<evidence type="ECO:0000313" key="2">
    <source>
        <dbReference type="EMBL" id="CAI9156044.1"/>
    </source>
</evidence>
<feature type="non-terminal residue" evidence="2">
    <location>
        <position position="132"/>
    </location>
</feature>
<name>A0ABN8Y8A1_RANTA</name>
<reference evidence="2" key="1">
    <citation type="submission" date="2023-04" db="EMBL/GenBank/DDBJ databases">
        <authorList>
            <consortium name="ELIXIR-Norway"/>
        </authorList>
    </citation>
    <scope>NUCLEOTIDE SEQUENCE [LARGE SCALE GENOMIC DNA]</scope>
</reference>